<proteinExistence type="predicted"/>
<protein>
    <submittedName>
        <fullName evidence="1">Uncharacterized protein</fullName>
    </submittedName>
</protein>
<gene>
    <name evidence="1" type="ORF">DWV00_12185</name>
</gene>
<reference evidence="1 2" key="1">
    <citation type="submission" date="2018-08" db="EMBL/GenBank/DDBJ databases">
        <title>Paraburkholderia sp. DHOM06 isolated from forest soil.</title>
        <authorList>
            <person name="Gao Z.-H."/>
            <person name="Qiu L.-H."/>
        </authorList>
    </citation>
    <scope>NUCLEOTIDE SEQUENCE [LARGE SCALE GENOMIC DNA]</scope>
    <source>
        <strain evidence="1 2">DHOM06</strain>
    </source>
</reference>
<organism evidence="1 2">
    <name type="scientific">Trinickia dinghuensis</name>
    <dbReference type="NCBI Taxonomy" id="2291023"/>
    <lineage>
        <taxon>Bacteria</taxon>
        <taxon>Pseudomonadati</taxon>
        <taxon>Pseudomonadota</taxon>
        <taxon>Betaproteobacteria</taxon>
        <taxon>Burkholderiales</taxon>
        <taxon>Burkholderiaceae</taxon>
        <taxon>Trinickia</taxon>
    </lineage>
</organism>
<evidence type="ECO:0000313" key="1">
    <source>
        <dbReference type="EMBL" id="RDU98990.1"/>
    </source>
</evidence>
<dbReference type="EMBL" id="QRGA01000006">
    <property type="protein sequence ID" value="RDU98990.1"/>
    <property type="molecule type" value="Genomic_DNA"/>
</dbReference>
<keyword evidence="2" id="KW-1185">Reference proteome</keyword>
<dbReference type="OrthoDB" id="8768594at2"/>
<evidence type="ECO:0000313" key="2">
    <source>
        <dbReference type="Proteomes" id="UP000256838"/>
    </source>
</evidence>
<dbReference type="Proteomes" id="UP000256838">
    <property type="component" value="Unassembled WGS sequence"/>
</dbReference>
<accession>A0A3D8K1J2</accession>
<name>A0A3D8K1J2_9BURK</name>
<dbReference type="AlphaFoldDB" id="A0A3D8K1J2"/>
<comment type="caution">
    <text evidence="1">The sequence shown here is derived from an EMBL/GenBank/DDBJ whole genome shotgun (WGS) entry which is preliminary data.</text>
</comment>
<sequence>MNAPAPKLGYAPRNALNAADLKARIDSRSRARGDNEEIRAWLLNHFFRHVVANFIPAWPIESLEDAQKALAPEPLPAWVVARFERKGETKEEKTAPAPVVWVDPTDPQLLALEARLVEFLESRAGTSLVGKLHRINCPQALTLWEKEHARIAARIERGWRESRPDALRTLLTTSSGRFVEFLHDSALLRTEMAYESYAMRHCLGQFTDPRTLTGGYGQRYAEAIEQLRVRLISFRDINEQPHVTISMLARPDGSFEVEQVKGKQNRPPVDRYVDEVVACLNAIGTNDVMPADCIAIGVVRTEAGWTRIENVEDEATQARLVVRYPRLFERVTAPPPMLEWLMAARQPQSFRERTPRASAVRYAVRTRDAQRENESKATFVTDDVEWPGFDASELDTTNASPSAT</sequence>
<dbReference type="RefSeq" id="WP_115533804.1">
    <property type="nucleotide sequence ID" value="NZ_QRGA01000006.1"/>
</dbReference>